<dbReference type="PANTHER" id="PTHR43135:SF3">
    <property type="entry name" value="ALPHA-D-RIBOSE 1-METHYLPHOSPHONATE 5-TRIPHOSPHATE DIPHOSPHATASE"/>
    <property type="match status" value="1"/>
</dbReference>
<dbReference type="SUPFAM" id="SSF51338">
    <property type="entry name" value="Composite domain of metallo-dependent hydrolases"/>
    <property type="match status" value="1"/>
</dbReference>
<dbReference type="EMBL" id="UINC01036661">
    <property type="protein sequence ID" value="SVB30978.1"/>
    <property type="molecule type" value="Genomic_DNA"/>
</dbReference>
<dbReference type="Gene3D" id="2.30.40.10">
    <property type="entry name" value="Urease, subunit C, domain 1"/>
    <property type="match status" value="2"/>
</dbReference>
<protein>
    <recommendedName>
        <fullName evidence="1">Amidohydrolase-related domain-containing protein</fullName>
    </recommendedName>
</protein>
<dbReference type="GO" id="GO:0016810">
    <property type="term" value="F:hydrolase activity, acting on carbon-nitrogen (but not peptide) bonds"/>
    <property type="evidence" value="ECO:0007669"/>
    <property type="project" value="InterPro"/>
</dbReference>
<dbReference type="Pfam" id="PF01979">
    <property type="entry name" value="Amidohydro_1"/>
    <property type="match status" value="1"/>
</dbReference>
<proteinExistence type="predicted"/>
<dbReference type="AlphaFoldDB" id="A0A382CXU6"/>
<feature type="non-terminal residue" evidence="2">
    <location>
        <position position="1"/>
    </location>
</feature>
<dbReference type="InterPro" id="IPR011059">
    <property type="entry name" value="Metal-dep_hydrolase_composite"/>
</dbReference>
<dbReference type="InterPro" id="IPR051781">
    <property type="entry name" value="Metallo-dep_Hydrolase"/>
</dbReference>
<dbReference type="PANTHER" id="PTHR43135">
    <property type="entry name" value="ALPHA-D-RIBOSE 1-METHYLPHOSPHONATE 5-TRIPHOSPHATE DIPHOSPHATASE"/>
    <property type="match status" value="1"/>
</dbReference>
<dbReference type="InterPro" id="IPR032466">
    <property type="entry name" value="Metal_Hydrolase"/>
</dbReference>
<dbReference type="Gene3D" id="3.20.20.140">
    <property type="entry name" value="Metal-dependent hydrolases"/>
    <property type="match status" value="1"/>
</dbReference>
<feature type="domain" description="Amidohydrolase-related" evidence="1">
    <location>
        <begin position="381"/>
        <end position="489"/>
    </location>
</feature>
<dbReference type="SUPFAM" id="SSF51556">
    <property type="entry name" value="Metallo-dependent hydrolases"/>
    <property type="match status" value="1"/>
</dbReference>
<sequence>ITFIICFSLMPAQLEKVEHKPNPTKMVDFGDLAEGPYQKLVIRNAMVIPGHGGPANGPFDILVTGNVIAKIQRHDPKKPDKMKGDRIIEGDNLFIMPGMLNLHLHLRNESLPLDYIFYLQLATGVTSIGPAEEKRVQKILEAERNNEVISPRLFPLYGWGSKTDFDEEFIMDPANADKVAKKMIKNGVRQVYINNLCWNPTIFGAAAKAIEKAGGLTAVHIQPSSTSQVNALDAARLGVSMIVHHYGYAESALNRGVMNYPVDYNMSNENIRFREAAQVWIEAGDNPETRHRLLNDIADSLVYYGVTMQPNRATYEANRDIVRAHGLPWHEKYTHQALWEMHLPNPHAHASFQYNWSSLDEYRWHYMYDLWGDLIFEFNKRGGRVAYGTDDNYQWSTGGFGNIRELQLVLESGMHPLEVLQSATHNSAQTILEPKLGMIQKGYIADILVVDGSPAENFRYLYPFGAINMDKETEEMYRTQGIIHTIKDGVVFENKNLMREVERIVKESKKDAGPDIVTEPFK</sequence>
<gene>
    <name evidence="2" type="ORF">METZ01_LOCUS183832</name>
</gene>
<evidence type="ECO:0000259" key="1">
    <source>
        <dbReference type="Pfam" id="PF01979"/>
    </source>
</evidence>
<reference evidence="2" key="1">
    <citation type="submission" date="2018-05" db="EMBL/GenBank/DDBJ databases">
        <authorList>
            <person name="Lanie J.A."/>
            <person name="Ng W.-L."/>
            <person name="Kazmierczak K.M."/>
            <person name="Andrzejewski T.M."/>
            <person name="Davidsen T.M."/>
            <person name="Wayne K.J."/>
            <person name="Tettelin H."/>
            <person name="Glass J.I."/>
            <person name="Rusch D."/>
            <person name="Podicherti R."/>
            <person name="Tsui H.-C.T."/>
            <person name="Winkler M.E."/>
        </authorList>
    </citation>
    <scope>NUCLEOTIDE SEQUENCE</scope>
</reference>
<dbReference type="InterPro" id="IPR006680">
    <property type="entry name" value="Amidohydro-rel"/>
</dbReference>
<evidence type="ECO:0000313" key="2">
    <source>
        <dbReference type="EMBL" id="SVB30978.1"/>
    </source>
</evidence>
<accession>A0A382CXU6</accession>
<organism evidence="2">
    <name type="scientific">marine metagenome</name>
    <dbReference type="NCBI Taxonomy" id="408172"/>
    <lineage>
        <taxon>unclassified sequences</taxon>
        <taxon>metagenomes</taxon>
        <taxon>ecological metagenomes</taxon>
    </lineage>
</organism>
<name>A0A382CXU6_9ZZZZ</name>